<dbReference type="Gene3D" id="2.60.40.10">
    <property type="entry name" value="Immunoglobulins"/>
    <property type="match status" value="1"/>
</dbReference>
<name>A0A838XG09_9ACTN</name>
<feature type="signal peptide" evidence="1">
    <location>
        <begin position="1"/>
        <end position="28"/>
    </location>
</feature>
<protein>
    <recommendedName>
        <fullName evidence="4">Alpha-amylase</fullName>
    </recommendedName>
</protein>
<keyword evidence="1" id="KW-0732">Signal</keyword>
<dbReference type="SUPFAM" id="SSF49478">
    <property type="entry name" value="Cna protein B-type domain"/>
    <property type="match status" value="1"/>
</dbReference>
<keyword evidence="3" id="KW-1185">Reference proteome</keyword>
<dbReference type="AlphaFoldDB" id="A0A838XG09"/>
<reference evidence="2 3" key="1">
    <citation type="submission" date="2020-07" db="EMBL/GenBank/DDBJ databases">
        <title>Draft genome and description of Aeromicrobium phoceense strain Marseille-Q0843 isolated from healthy skin swab.</title>
        <authorList>
            <person name="Boxberger M."/>
            <person name="La Scola B."/>
        </authorList>
    </citation>
    <scope>NUCLEOTIDE SEQUENCE [LARGE SCALE GENOMIC DNA]</scope>
    <source>
        <strain evidence="2 3">Marseille-Q0843</strain>
    </source>
</reference>
<dbReference type="InterPro" id="IPR013783">
    <property type="entry name" value="Ig-like_fold"/>
</dbReference>
<evidence type="ECO:0008006" key="4">
    <source>
        <dbReference type="Google" id="ProtNLM"/>
    </source>
</evidence>
<evidence type="ECO:0000313" key="3">
    <source>
        <dbReference type="Proteomes" id="UP000550354"/>
    </source>
</evidence>
<dbReference type="RefSeq" id="WP_181755544.1">
    <property type="nucleotide sequence ID" value="NZ_JACEOG010000001.1"/>
</dbReference>
<proteinExistence type="predicted"/>
<sequence>MSVTRVLSHLTAAAVASSALALPATAVAQDGTGVIRGTVLETGHVIAPGIDVSLYRSTGEFVGATVANSAAGAYEFRGLEAGSYTLWFENQNEAVSEWWDNQPDKPQATPISLADAQTFVANAYLTQISENLVRPTISGTPAVDSVLTAARGTWYPTQNVTFSHQWLRNGTPIEGATASTYRLRNDDAGRTISVEVIAMVQGATEKATSTATAPVTGGTAPVQPIANAAKPVITGSTVVDSTLTATTGSWTPSDATVTLQWLRGATVVGTGATYRTKAEDIGSSLRVRATASRSGWTQAVAESAEFGPVTAPAPVLTAPENRVRPTVAGTARVGSSVTAGTGSWSTSASLAIRWTRDGRAIPGATARSYRLTAADAGRRIAAAVTATNAGGSATVTSPVRVVARATSRIRVGTSSPRKGRLKVKAIVSSAGARTGRVTVTVKVGGRTKVKRATLSRGTRTITVTGLRKGRATVRVVYAGDASTSGASLKKKATVR</sequence>
<gene>
    <name evidence="2" type="ORF">H1W00_09860</name>
</gene>
<organism evidence="2 3">
    <name type="scientific">Aeromicrobium phoceense</name>
    <dbReference type="NCBI Taxonomy" id="2754045"/>
    <lineage>
        <taxon>Bacteria</taxon>
        <taxon>Bacillati</taxon>
        <taxon>Actinomycetota</taxon>
        <taxon>Actinomycetes</taxon>
        <taxon>Propionibacteriales</taxon>
        <taxon>Nocardioidaceae</taxon>
        <taxon>Aeromicrobium</taxon>
    </lineage>
</organism>
<comment type="caution">
    <text evidence="2">The sequence shown here is derived from an EMBL/GenBank/DDBJ whole genome shotgun (WGS) entry which is preliminary data.</text>
</comment>
<dbReference type="Gene3D" id="2.60.40.2700">
    <property type="match status" value="3"/>
</dbReference>
<feature type="chain" id="PRO_5032983576" description="Alpha-amylase" evidence="1">
    <location>
        <begin position="29"/>
        <end position="495"/>
    </location>
</feature>
<evidence type="ECO:0000313" key="2">
    <source>
        <dbReference type="EMBL" id="MBA4608777.1"/>
    </source>
</evidence>
<dbReference type="GO" id="GO:0005975">
    <property type="term" value="P:carbohydrate metabolic process"/>
    <property type="evidence" value="ECO:0007669"/>
    <property type="project" value="UniProtKB-ARBA"/>
</dbReference>
<dbReference type="Proteomes" id="UP000550354">
    <property type="component" value="Unassembled WGS sequence"/>
</dbReference>
<accession>A0A838XG09</accession>
<evidence type="ECO:0000256" key="1">
    <source>
        <dbReference type="SAM" id="SignalP"/>
    </source>
</evidence>
<dbReference type="EMBL" id="JACEOG010000001">
    <property type="protein sequence ID" value="MBA4608777.1"/>
    <property type="molecule type" value="Genomic_DNA"/>
</dbReference>